<evidence type="ECO:0000313" key="3">
    <source>
        <dbReference type="EMBL" id="MFC3121575.1"/>
    </source>
</evidence>
<dbReference type="InterPro" id="IPR000719">
    <property type="entry name" value="Prot_kinase_dom"/>
</dbReference>
<name>A0ABV7FN69_9ALTE</name>
<dbReference type="PANTHER" id="PTHR24362">
    <property type="entry name" value="SERINE/THREONINE-PROTEIN KINASE NEK"/>
    <property type="match status" value="1"/>
</dbReference>
<dbReference type="InterPro" id="IPR011009">
    <property type="entry name" value="Kinase-like_dom_sf"/>
</dbReference>
<dbReference type="Pfam" id="PF00069">
    <property type="entry name" value="Pkinase"/>
    <property type="match status" value="1"/>
</dbReference>
<dbReference type="EMBL" id="JBHRSW010000014">
    <property type="protein sequence ID" value="MFC3121575.1"/>
    <property type="molecule type" value="Genomic_DNA"/>
</dbReference>
<dbReference type="Gene3D" id="1.10.510.10">
    <property type="entry name" value="Transferase(Phosphotransferase) domain 1"/>
    <property type="match status" value="1"/>
</dbReference>
<protein>
    <submittedName>
        <fullName evidence="3">Protein kinase</fullName>
    </submittedName>
</protein>
<dbReference type="InterPro" id="IPR016187">
    <property type="entry name" value="CTDL_fold"/>
</dbReference>
<keyword evidence="3" id="KW-0808">Transferase</keyword>
<dbReference type="RefSeq" id="WP_376919713.1">
    <property type="nucleotide sequence ID" value="NZ_JBHRSW010000014.1"/>
</dbReference>
<keyword evidence="3" id="KW-0418">Kinase</keyword>
<dbReference type="PANTHER" id="PTHR24362:SF309">
    <property type="entry name" value="PROTEIN KINASE DOMAIN-CONTAINING PROTEIN"/>
    <property type="match status" value="1"/>
</dbReference>
<dbReference type="InterPro" id="IPR005532">
    <property type="entry name" value="SUMF_dom"/>
</dbReference>
<evidence type="ECO:0000313" key="4">
    <source>
        <dbReference type="Proteomes" id="UP001595478"/>
    </source>
</evidence>
<evidence type="ECO:0000256" key="1">
    <source>
        <dbReference type="SAM" id="Phobius"/>
    </source>
</evidence>
<comment type="caution">
    <text evidence="3">The sequence shown here is derived from an EMBL/GenBank/DDBJ whole genome shotgun (WGS) entry which is preliminary data.</text>
</comment>
<feature type="domain" description="Protein kinase" evidence="2">
    <location>
        <begin position="22"/>
        <end position="282"/>
    </location>
</feature>
<dbReference type="SMART" id="SM00220">
    <property type="entry name" value="S_TKc"/>
    <property type="match status" value="1"/>
</dbReference>
<dbReference type="SUPFAM" id="SSF56112">
    <property type="entry name" value="Protein kinase-like (PK-like)"/>
    <property type="match status" value="1"/>
</dbReference>
<dbReference type="PROSITE" id="PS50011">
    <property type="entry name" value="PROTEIN_KINASE_DOM"/>
    <property type="match status" value="1"/>
</dbReference>
<dbReference type="Gene3D" id="3.90.1580.10">
    <property type="entry name" value="paralog of FGE (formylglycine-generating enzyme)"/>
    <property type="match status" value="1"/>
</dbReference>
<keyword evidence="1" id="KW-1133">Transmembrane helix</keyword>
<dbReference type="InterPro" id="IPR042095">
    <property type="entry name" value="SUMF_sf"/>
</dbReference>
<dbReference type="GO" id="GO:0016301">
    <property type="term" value="F:kinase activity"/>
    <property type="evidence" value="ECO:0007669"/>
    <property type="project" value="UniProtKB-KW"/>
</dbReference>
<organism evidence="3 4">
    <name type="scientific">Agaribacter flavus</name>
    <dbReference type="NCBI Taxonomy" id="1902781"/>
    <lineage>
        <taxon>Bacteria</taxon>
        <taxon>Pseudomonadati</taxon>
        <taxon>Pseudomonadota</taxon>
        <taxon>Gammaproteobacteria</taxon>
        <taxon>Alteromonadales</taxon>
        <taxon>Alteromonadaceae</taxon>
        <taxon>Agaribacter</taxon>
    </lineage>
</organism>
<evidence type="ECO:0000259" key="2">
    <source>
        <dbReference type="PROSITE" id="PS50011"/>
    </source>
</evidence>
<keyword evidence="4" id="KW-1185">Reference proteome</keyword>
<dbReference type="SUPFAM" id="SSF56436">
    <property type="entry name" value="C-type lectin-like"/>
    <property type="match status" value="1"/>
</dbReference>
<gene>
    <name evidence="3" type="ORF">ACFOHL_08065</name>
</gene>
<sequence length="720" mass="81533">MVKNQLAVGHRLSALPTHIGQYEIIELIHIGERERIFKARPCAGSAAFGHYEFVAIKQAKTSNDAHSNSTMTLQVDALKQVQSTDASKHFIKLIDEGRDDNQVAFFVMPFYQHTLTQYLQKADAPVDAELLLKWLVGLCNALSTLHKKAMRHGDIKPDNLFVDDDCTILVGDLGSASKSDTNGKKADTKAYGSPSYSSPEVLSHQKWPSKEDDFYSMGKTAEYVVNAKKINIPTEFHQFINRLVDENLDTRLREADKILSALETVSLHLQQSRTQVLSNDWLIATYQDLYQAIRAQLLTEGVLFPADEKRLLLRHLPASENKENHQVYTSLVDCAYAHLQEDESTRDWLIWCKVLHEHLQQQQYQLNEQALLRLQQEGVVQTQRSPVFIESYLRKHINVSKSKRRIWLWVACLFFGIASFYFFSQSKQDSLPLSESEAHSRETVISPIDNTAVPLATDKIMNGQATTQSQSSTKSDRIIVPKTLPVGESTHSSQSVATQTIFSKRLYPNNDKNSPLYIDMIKINGEQGTLWVMQNEVSRTLYEACVKAGKCRKNKRFSTLSDDPAVLEKLPVTQVSWHDIVEDFIPYANHVYGAEFTLPSLAQWQLFSNSAQGLSDTPRLEKMHCKDCNSFLSRQFQSRSMPVDALPMATNKLRHVWGNVQEWLSDCPSTETGEALCYQALVVGGSWMHKESDILTGSIDSLQKRARSINTGFRLVESEK</sequence>
<keyword evidence="1" id="KW-0812">Transmembrane</keyword>
<dbReference type="Pfam" id="PF03781">
    <property type="entry name" value="FGE-sulfatase"/>
    <property type="match status" value="1"/>
</dbReference>
<dbReference type="Proteomes" id="UP001595478">
    <property type="component" value="Unassembled WGS sequence"/>
</dbReference>
<feature type="transmembrane region" description="Helical" evidence="1">
    <location>
        <begin position="406"/>
        <end position="424"/>
    </location>
</feature>
<accession>A0ABV7FN69</accession>
<dbReference type="PROSITE" id="PS00108">
    <property type="entry name" value="PROTEIN_KINASE_ST"/>
    <property type="match status" value="1"/>
</dbReference>
<dbReference type="CDD" id="cd00180">
    <property type="entry name" value="PKc"/>
    <property type="match status" value="1"/>
</dbReference>
<keyword evidence="1" id="KW-0472">Membrane</keyword>
<proteinExistence type="predicted"/>
<dbReference type="InterPro" id="IPR008271">
    <property type="entry name" value="Ser/Thr_kinase_AS"/>
</dbReference>
<reference evidence="4" key="1">
    <citation type="journal article" date="2019" name="Int. J. Syst. Evol. Microbiol.">
        <title>The Global Catalogue of Microorganisms (GCM) 10K type strain sequencing project: providing services to taxonomists for standard genome sequencing and annotation.</title>
        <authorList>
            <consortium name="The Broad Institute Genomics Platform"/>
            <consortium name="The Broad Institute Genome Sequencing Center for Infectious Disease"/>
            <person name="Wu L."/>
            <person name="Ma J."/>
        </authorList>
    </citation>
    <scope>NUCLEOTIDE SEQUENCE [LARGE SCALE GENOMIC DNA]</scope>
    <source>
        <strain evidence="4">KCTC 52473</strain>
    </source>
</reference>